<comment type="caution">
    <text evidence="3">The sequence shown here is derived from an EMBL/GenBank/DDBJ whole genome shotgun (WGS) entry which is preliminary data.</text>
</comment>
<evidence type="ECO:0000259" key="2">
    <source>
        <dbReference type="Pfam" id="PF13248"/>
    </source>
</evidence>
<dbReference type="AlphaFoldDB" id="A0AA43UB95"/>
<dbReference type="InterPro" id="IPR059113">
    <property type="entry name" value="Znf_ribbon"/>
</dbReference>
<reference evidence="3" key="1">
    <citation type="submission" date="2023-07" db="EMBL/GenBank/DDBJ databases">
        <title>Between Cages and Wild: Unraveling the Impact of Captivity on Animal Microbiomes and Antimicrobial Resistance.</title>
        <authorList>
            <person name="Schmartz G.P."/>
            <person name="Rehner J."/>
            <person name="Schuff M.J."/>
            <person name="Becker S.L."/>
            <person name="Kravczyk M."/>
            <person name="Gurevich A."/>
            <person name="Francke R."/>
            <person name="Mueller R."/>
            <person name="Keller V."/>
            <person name="Keller A."/>
        </authorList>
    </citation>
    <scope>NUCLEOTIDE SEQUENCE</scope>
    <source>
        <strain evidence="3">S12M_St_49</strain>
    </source>
</reference>
<sequence length="130" mass="14128">MLRCSHCGAEVAATDEVCKNCGYALVKPEGTAYAQNYQVAPAPAPQVQYTESGMTKTDENLRLAAFVVAVVTTVCAGFFIIPLAWMIPMTVHTWKIYKGERANTVCFGVCSLLFLDLITGVLLLCSNKDQ</sequence>
<dbReference type="EMBL" id="JAUMVS010000070">
    <property type="protein sequence ID" value="MDO4841964.1"/>
    <property type="molecule type" value="Genomic_DNA"/>
</dbReference>
<evidence type="ECO:0000313" key="4">
    <source>
        <dbReference type="Proteomes" id="UP001168575"/>
    </source>
</evidence>
<dbReference type="Proteomes" id="UP001168575">
    <property type="component" value="Unassembled WGS sequence"/>
</dbReference>
<keyword evidence="1" id="KW-0472">Membrane</keyword>
<proteinExistence type="predicted"/>
<keyword evidence="4" id="KW-1185">Reference proteome</keyword>
<feature type="domain" description="Putative zinc-ribbon" evidence="2">
    <location>
        <begin position="1"/>
        <end position="24"/>
    </location>
</feature>
<keyword evidence="1" id="KW-1133">Transmembrane helix</keyword>
<evidence type="ECO:0000256" key="1">
    <source>
        <dbReference type="SAM" id="Phobius"/>
    </source>
</evidence>
<protein>
    <submittedName>
        <fullName evidence="3">Zinc ribbon domain-containing protein</fullName>
    </submittedName>
</protein>
<gene>
    <name evidence="3" type="ORF">Q3982_04725</name>
</gene>
<feature type="transmembrane region" description="Helical" evidence="1">
    <location>
        <begin position="63"/>
        <end position="85"/>
    </location>
</feature>
<dbReference type="Pfam" id="PF13248">
    <property type="entry name" value="Zn_ribbon_3"/>
    <property type="match status" value="1"/>
</dbReference>
<accession>A0AA43UB95</accession>
<evidence type="ECO:0000313" key="3">
    <source>
        <dbReference type="EMBL" id="MDO4841964.1"/>
    </source>
</evidence>
<keyword evidence="1" id="KW-0812">Transmembrane</keyword>
<feature type="transmembrane region" description="Helical" evidence="1">
    <location>
        <begin position="105"/>
        <end position="125"/>
    </location>
</feature>
<name>A0AA43UB95_9ACTN</name>
<organism evidence="3 4">
    <name type="scientific">Phoenicibacter congonensis</name>
    <dbReference type="NCBI Taxonomy" id="1944646"/>
    <lineage>
        <taxon>Bacteria</taxon>
        <taxon>Bacillati</taxon>
        <taxon>Actinomycetota</taxon>
        <taxon>Coriobacteriia</taxon>
        <taxon>Eggerthellales</taxon>
        <taxon>Eggerthellaceae</taxon>
        <taxon>Phoenicibacter</taxon>
    </lineage>
</organism>